<dbReference type="STRING" id="392421.SAMN04488694_1644"/>
<keyword evidence="5" id="KW-1185">Reference proteome</keyword>
<name>A0A1I0JVQ6_9EURY</name>
<evidence type="ECO:0000313" key="6">
    <source>
        <dbReference type="Proteomes" id="UP000324021"/>
    </source>
</evidence>
<evidence type="ECO:0000313" key="5">
    <source>
        <dbReference type="Proteomes" id="UP000199320"/>
    </source>
</evidence>
<organism evidence="4 5">
    <name type="scientific">Natrinema hispanicum</name>
    <dbReference type="NCBI Taxonomy" id="392421"/>
    <lineage>
        <taxon>Archaea</taxon>
        <taxon>Methanobacteriati</taxon>
        <taxon>Methanobacteriota</taxon>
        <taxon>Stenosarchaea group</taxon>
        <taxon>Halobacteria</taxon>
        <taxon>Halobacteriales</taxon>
        <taxon>Natrialbaceae</taxon>
        <taxon>Natrinema</taxon>
    </lineage>
</organism>
<keyword evidence="1" id="KW-0479">Metal-binding</keyword>
<reference evidence="4" key="2">
    <citation type="submission" date="2016-10" db="EMBL/GenBank/DDBJ databases">
        <authorList>
            <person name="de Groot N.N."/>
        </authorList>
    </citation>
    <scope>NUCLEOTIDE SEQUENCE [LARGE SCALE GENOMIC DNA]</scope>
    <source>
        <strain evidence="4">CDM_6</strain>
    </source>
</reference>
<sequence>MTPIRDIGWEVVEEETRHPCDWCRAHELTTWHNSEFNCTVCPACGRLFETPLGEPTAENAIEEDLLPETPTEPVEPIVLGTTLPDYDPTELIGSNRPLIKHRQKNKYAELVLELERTGHAFSADGIAALEEIRSNYADQVADDTAHQTDVTLEIGLTPRTVTIKGIFPGDSSSVIGTCWDIVSDPTKWFPIGWPEQGWIHRRSADPSIPGDEPVVDAFPRLQTQTPSQSVDLETLRQVTEPGRYERGSRYYERGSVTELEYVDHTLQATVQGSRPYDVQVTLSQGSYVSGQCSCPDDAVPCKHIVAAVLASGDVEAVGGDQSLDALLAAASAEELRSILAEIADEDIGIRKRLYEELSED</sequence>
<dbReference type="Proteomes" id="UP000199320">
    <property type="component" value="Unassembled WGS sequence"/>
</dbReference>
<evidence type="ECO:0000259" key="2">
    <source>
        <dbReference type="PROSITE" id="PS50966"/>
    </source>
</evidence>
<keyword evidence="1" id="KW-0862">Zinc</keyword>
<reference evidence="5 6" key="1">
    <citation type="submission" date="2016-10" db="EMBL/GenBank/DDBJ databases">
        <authorList>
            <person name="Varghese N."/>
            <person name="Submissions S."/>
        </authorList>
    </citation>
    <scope>NUCLEOTIDE SEQUENCE [LARGE SCALE GENOMIC DNA]</scope>
    <source>
        <strain evidence="3 6">CDM_1</strain>
        <strain evidence="5">CDM_6</strain>
    </source>
</reference>
<evidence type="ECO:0000313" key="3">
    <source>
        <dbReference type="EMBL" id="SDD52918.1"/>
    </source>
</evidence>
<proteinExistence type="predicted"/>
<dbReference type="EMBL" id="FMZP01000028">
    <property type="protein sequence ID" value="SDD52918.1"/>
    <property type="molecule type" value="Genomic_DNA"/>
</dbReference>
<dbReference type="GO" id="GO:0008270">
    <property type="term" value="F:zinc ion binding"/>
    <property type="evidence" value="ECO:0007669"/>
    <property type="project" value="UniProtKB-KW"/>
</dbReference>
<keyword evidence="1" id="KW-0863">Zinc-finger</keyword>
<feature type="domain" description="SWIM-type" evidence="2">
    <location>
        <begin position="276"/>
        <end position="312"/>
    </location>
</feature>
<evidence type="ECO:0000256" key="1">
    <source>
        <dbReference type="PROSITE-ProRule" id="PRU00325"/>
    </source>
</evidence>
<dbReference type="Proteomes" id="UP000324021">
    <property type="component" value="Unassembled WGS sequence"/>
</dbReference>
<dbReference type="PROSITE" id="PS50966">
    <property type="entry name" value="ZF_SWIM"/>
    <property type="match status" value="1"/>
</dbReference>
<gene>
    <name evidence="4" type="ORF">SAMN04488694_1644</name>
    <name evidence="3" type="ORF">SAMN05192552_102830</name>
</gene>
<dbReference type="EMBL" id="FOIC01000064">
    <property type="protein sequence ID" value="SEU14131.1"/>
    <property type="molecule type" value="Genomic_DNA"/>
</dbReference>
<dbReference type="InterPro" id="IPR007527">
    <property type="entry name" value="Znf_SWIM"/>
</dbReference>
<evidence type="ECO:0000313" key="4">
    <source>
        <dbReference type="EMBL" id="SEU14131.1"/>
    </source>
</evidence>
<dbReference type="Pfam" id="PF04434">
    <property type="entry name" value="SWIM"/>
    <property type="match status" value="1"/>
</dbReference>
<accession>A0A1I0JVQ6</accession>
<dbReference type="AlphaFoldDB" id="A0A1I0JVQ6"/>
<protein>
    <submittedName>
        <fullName evidence="4">SWIM zinc finger</fullName>
    </submittedName>
</protein>